<comment type="caution">
    <text evidence="1">The sequence shown here is derived from an EMBL/GenBank/DDBJ whole genome shotgun (WGS) entry which is preliminary data.</text>
</comment>
<reference evidence="1 2" key="1">
    <citation type="submission" date="2019-08" db="EMBL/GenBank/DDBJ databases">
        <authorList>
            <person name="Dhanesh K."/>
            <person name="Kumar G."/>
            <person name="Sasikala C."/>
            <person name="Venkata Ramana C."/>
        </authorList>
    </citation>
    <scope>NUCLEOTIDE SEQUENCE [LARGE SCALE GENOMIC DNA]</scope>
    <source>
        <strain evidence="1 2">JC645</strain>
    </source>
</reference>
<dbReference type="Proteomes" id="UP000324479">
    <property type="component" value="Unassembled WGS sequence"/>
</dbReference>
<organism evidence="1 2">
    <name type="scientific">Roseiconus nitratireducens</name>
    <dbReference type="NCBI Taxonomy" id="2605748"/>
    <lineage>
        <taxon>Bacteria</taxon>
        <taxon>Pseudomonadati</taxon>
        <taxon>Planctomycetota</taxon>
        <taxon>Planctomycetia</taxon>
        <taxon>Pirellulales</taxon>
        <taxon>Pirellulaceae</taxon>
        <taxon>Roseiconus</taxon>
    </lineage>
</organism>
<evidence type="ECO:0000313" key="2">
    <source>
        <dbReference type="Proteomes" id="UP000324479"/>
    </source>
</evidence>
<sequence length="90" mass="9812">MPVDSGDVPVPAFRCVVYVSREGAQFKGRVANLPGIEATGNDQRELLGRIVPQFKSAVSQSLADGNQPAWIDPPMEKLPSEQKLFLPVHL</sequence>
<name>A0A5M6D7E8_9BACT</name>
<proteinExistence type="predicted"/>
<gene>
    <name evidence="1" type="ORF">FYK55_18830</name>
</gene>
<dbReference type="AlphaFoldDB" id="A0A5M6D7E8"/>
<protein>
    <submittedName>
        <fullName evidence="1">Uncharacterized protein</fullName>
    </submittedName>
</protein>
<accession>A0A5M6D7E8</accession>
<dbReference type="EMBL" id="VWOX01000011">
    <property type="protein sequence ID" value="KAA5541125.1"/>
    <property type="molecule type" value="Genomic_DNA"/>
</dbReference>
<evidence type="ECO:0000313" key="1">
    <source>
        <dbReference type="EMBL" id="KAA5541125.1"/>
    </source>
</evidence>
<keyword evidence="2" id="KW-1185">Reference proteome</keyword>